<evidence type="ECO:0000256" key="4">
    <source>
        <dbReference type="ARBA" id="ARBA00022801"/>
    </source>
</evidence>
<comment type="similarity">
    <text evidence="2">Belongs to the amidase family.</text>
</comment>
<keyword evidence="7" id="KW-1185">Reference proteome</keyword>
<sequence>MAKLSWQSIAAAKRHELEDAISEYKIEESLLDGTNTTSWPSASGLLSPRELKITESRAVDLVEKLRSRDYSAVEVTVAFCKRAAIAQQATNCIALVLFKEAVEQARALDECMEKKGKPIGPLHGLPISVKEHIFLKGTPATSGLIAWKDVISPHDALIVKILREAGAVFHVKTTNPQTLMALETDSNLFGRTVNPFNRNLTPGGSSGGESAIIAMRGSPLGIGTDIGGSIRAPSAFCGGWGLKPSVARIPHGGLTGLHAGMENIIGCVGPMANSVEDLRLFCKVALDYEPWDHEPSLIGIPWRSTTVNDIPKKLTIGVIRHDGIVAPHPPIARAMEETIDALRAAGHDIVDWDPKYHLPLLEWIGKAYFLDGAQEYRDMTGPSDPAVPIIKWLVDEAGERCTLEDSWQCNRDRDYLRTCYAEQWRSMGIDAILCPANASAASAHGESRYWGYTSVFNVLDLPGVVFPVTCVKETDTRASTLPIMSPKDQEYRDYYKEGPAKYRDAPICLQLVGRRLQEEKLLAMAESVQLALTR</sequence>
<evidence type="ECO:0000313" key="6">
    <source>
        <dbReference type="EMBL" id="KAL1303077.1"/>
    </source>
</evidence>
<dbReference type="PANTHER" id="PTHR46072:SF4">
    <property type="entry name" value="AMIDASE C550.07-RELATED"/>
    <property type="match status" value="1"/>
</dbReference>
<comment type="caution">
    <text evidence="6">The sequence shown here is derived from an EMBL/GenBank/DDBJ whole genome shotgun (WGS) entry which is preliminary data.</text>
</comment>
<dbReference type="EC" id="3.5.1.4" evidence="3"/>
<comment type="catalytic activity">
    <reaction evidence="1">
        <text>a monocarboxylic acid amide + H2O = a monocarboxylate + NH4(+)</text>
        <dbReference type="Rhea" id="RHEA:12020"/>
        <dbReference type="ChEBI" id="CHEBI:15377"/>
        <dbReference type="ChEBI" id="CHEBI:28938"/>
        <dbReference type="ChEBI" id="CHEBI:35757"/>
        <dbReference type="ChEBI" id="CHEBI:83628"/>
        <dbReference type="EC" id="3.5.1.4"/>
    </reaction>
</comment>
<evidence type="ECO:0000256" key="2">
    <source>
        <dbReference type="ARBA" id="ARBA00009199"/>
    </source>
</evidence>
<dbReference type="Pfam" id="PF01425">
    <property type="entry name" value="Amidase"/>
    <property type="match status" value="1"/>
</dbReference>
<dbReference type="PROSITE" id="PS00571">
    <property type="entry name" value="AMIDASES"/>
    <property type="match status" value="1"/>
</dbReference>
<dbReference type="RefSeq" id="XP_069199352.1">
    <property type="nucleotide sequence ID" value="XM_069346486.1"/>
</dbReference>
<keyword evidence="4" id="KW-0378">Hydrolase</keyword>
<dbReference type="InterPro" id="IPR020556">
    <property type="entry name" value="Amidase_CS"/>
</dbReference>
<dbReference type="InterPro" id="IPR036928">
    <property type="entry name" value="AS_sf"/>
</dbReference>
<dbReference type="SUPFAM" id="SSF75304">
    <property type="entry name" value="Amidase signature (AS) enzymes"/>
    <property type="match status" value="1"/>
</dbReference>
<gene>
    <name evidence="6" type="ORF">AAFC00_006521</name>
</gene>
<evidence type="ECO:0000313" key="7">
    <source>
        <dbReference type="Proteomes" id="UP001562354"/>
    </source>
</evidence>
<dbReference type="Proteomes" id="UP001562354">
    <property type="component" value="Unassembled WGS sequence"/>
</dbReference>
<evidence type="ECO:0000256" key="1">
    <source>
        <dbReference type="ARBA" id="ARBA00001311"/>
    </source>
</evidence>
<proteinExistence type="inferred from homology"/>
<organism evidence="6 7">
    <name type="scientific">Neodothiora populina</name>
    <dbReference type="NCBI Taxonomy" id="2781224"/>
    <lineage>
        <taxon>Eukaryota</taxon>
        <taxon>Fungi</taxon>
        <taxon>Dikarya</taxon>
        <taxon>Ascomycota</taxon>
        <taxon>Pezizomycotina</taxon>
        <taxon>Dothideomycetes</taxon>
        <taxon>Dothideomycetidae</taxon>
        <taxon>Dothideales</taxon>
        <taxon>Dothioraceae</taxon>
        <taxon>Neodothiora</taxon>
    </lineage>
</organism>
<evidence type="ECO:0000256" key="3">
    <source>
        <dbReference type="ARBA" id="ARBA00012922"/>
    </source>
</evidence>
<reference evidence="6 7" key="1">
    <citation type="submission" date="2024-07" db="EMBL/GenBank/DDBJ databases">
        <title>Draft sequence of the Neodothiora populina.</title>
        <authorList>
            <person name="Drown D.D."/>
            <person name="Schuette U.S."/>
            <person name="Buechlein A.B."/>
            <person name="Rusch D.R."/>
            <person name="Winton L.W."/>
            <person name="Adams G.A."/>
        </authorList>
    </citation>
    <scope>NUCLEOTIDE SEQUENCE [LARGE SCALE GENOMIC DNA]</scope>
    <source>
        <strain evidence="6 7">CPC 39397</strain>
    </source>
</reference>
<feature type="domain" description="Amidase" evidence="5">
    <location>
        <begin position="74"/>
        <end position="522"/>
    </location>
</feature>
<dbReference type="InterPro" id="IPR023631">
    <property type="entry name" value="Amidase_dom"/>
</dbReference>
<protein>
    <recommendedName>
        <fullName evidence="3">amidase</fullName>
        <ecNumber evidence="3">3.5.1.4</ecNumber>
    </recommendedName>
</protein>
<dbReference type="PIRSF" id="PIRSF001221">
    <property type="entry name" value="Amidase_fungi"/>
    <property type="match status" value="1"/>
</dbReference>
<evidence type="ECO:0000259" key="5">
    <source>
        <dbReference type="Pfam" id="PF01425"/>
    </source>
</evidence>
<dbReference type="EMBL" id="JBFMKM010000010">
    <property type="protein sequence ID" value="KAL1303077.1"/>
    <property type="molecule type" value="Genomic_DNA"/>
</dbReference>
<dbReference type="Gene3D" id="3.90.1300.10">
    <property type="entry name" value="Amidase signature (AS) domain"/>
    <property type="match status" value="1"/>
</dbReference>
<dbReference type="PANTHER" id="PTHR46072">
    <property type="entry name" value="AMIDASE-RELATED-RELATED"/>
    <property type="match status" value="1"/>
</dbReference>
<dbReference type="GeneID" id="95980220"/>
<name>A0ABR3PA78_9PEZI</name>
<accession>A0ABR3PA78</accession>